<dbReference type="AlphaFoldDB" id="A0A6P5EEB7"/>
<reference evidence="3" key="2">
    <citation type="submission" date="2025-08" db="UniProtKB">
        <authorList>
            <consortium name="RefSeq"/>
        </authorList>
    </citation>
    <scope>IDENTIFICATION</scope>
    <source>
        <tissue evidence="3">Leaf</tissue>
    </source>
</reference>
<evidence type="ECO:0000313" key="2">
    <source>
        <dbReference type="Proteomes" id="UP000515123"/>
    </source>
</evidence>
<keyword evidence="1" id="KW-0472">Membrane</keyword>
<accession>A0A6P5EEB7</accession>
<keyword evidence="2" id="KW-1185">Reference proteome</keyword>
<evidence type="ECO:0000313" key="3">
    <source>
        <dbReference type="RefSeq" id="XP_020081731.1"/>
    </source>
</evidence>
<name>A0A6P5EEB7_ANACO</name>
<dbReference type="Proteomes" id="UP000515123">
    <property type="component" value="Unplaced"/>
</dbReference>
<dbReference type="PANTHER" id="PTHR31170">
    <property type="entry name" value="BNAC04G53230D PROTEIN"/>
    <property type="match status" value="1"/>
</dbReference>
<dbReference type="Pfam" id="PF03140">
    <property type="entry name" value="DUF247"/>
    <property type="match status" value="1"/>
</dbReference>
<proteinExistence type="predicted"/>
<keyword evidence="1" id="KW-0812">Transmembrane</keyword>
<feature type="transmembrane region" description="Helical" evidence="1">
    <location>
        <begin position="370"/>
        <end position="391"/>
    </location>
</feature>
<keyword evidence="1" id="KW-1133">Transmembrane helix</keyword>
<reference evidence="2" key="1">
    <citation type="journal article" date="2015" name="Nat. Genet.">
        <title>The pineapple genome and the evolution of CAM photosynthesis.</title>
        <authorList>
            <person name="Ming R."/>
            <person name="VanBuren R."/>
            <person name="Wai C.M."/>
            <person name="Tang H."/>
            <person name="Schatz M.C."/>
            <person name="Bowers J.E."/>
            <person name="Lyons E."/>
            <person name="Wang M.L."/>
            <person name="Chen J."/>
            <person name="Biggers E."/>
            <person name="Zhang J."/>
            <person name="Huang L."/>
            <person name="Zhang L."/>
            <person name="Miao W."/>
            <person name="Zhang J."/>
            <person name="Ye Z."/>
            <person name="Miao C."/>
            <person name="Lin Z."/>
            <person name="Wang H."/>
            <person name="Zhou H."/>
            <person name="Yim W.C."/>
            <person name="Priest H.D."/>
            <person name="Zheng C."/>
            <person name="Woodhouse M."/>
            <person name="Edger P.P."/>
            <person name="Guyot R."/>
            <person name="Guo H.B."/>
            <person name="Guo H."/>
            <person name="Zheng G."/>
            <person name="Singh R."/>
            <person name="Sharma A."/>
            <person name="Min X."/>
            <person name="Zheng Y."/>
            <person name="Lee H."/>
            <person name="Gurtowski J."/>
            <person name="Sedlazeck F.J."/>
            <person name="Harkess A."/>
            <person name="McKain M.R."/>
            <person name="Liao Z."/>
            <person name="Fang J."/>
            <person name="Liu J."/>
            <person name="Zhang X."/>
            <person name="Zhang Q."/>
            <person name="Hu W."/>
            <person name="Qin Y."/>
            <person name="Wang K."/>
            <person name="Chen L.Y."/>
            <person name="Shirley N."/>
            <person name="Lin Y.R."/>
            <person name="Liu L.Y."/>
            <person name="Hernandez A.G."/>
            <person name="Wright C.L."/>
            <person name="Bulone V."/>
            <person name="Tuskan G.A."/>
            <person name="Heath K."/>
            <person name="Zee F."/>
            <person name="Moore P.H."/>
            <person name="Sunkar R."/>
            <person name="Leebens-Mack J.H."/>
            <person name="Mockler T."/>
            <person name="Bennetzen J.L."/>
            <person name="Freeling M."/>
            <person name="Sankoff D."/>
            <person name="Paterson A.H."/>
            <person name="Zhu X."/>
            <person name="Yang X."/>
            <person name="Smith J.A."/>
            <person name="Cushman J.C."/>
            <person name="Paull R.E."/>
            <person name="Yu Q."/>
        </authorList>
    </citation>
    <scope>NUCLEOTIDE SEQUENCE [LARGE SCALE GENOMIC DNA]</scope>
    <source>
        <strain evidence="2">cv. F153</strain>
    </source>
</reference>
<sequence>MKNKVKEARDCYSNLDVSESSDFKDDKSFAEMLLLDSYFILFTLTIKLRKGLTHYTLTPLTPKFTKKPLMLFQYDHFKFLDIIFNKDEIALDLLIFDNQIPFFVIKDLFKEFKSKKPLHEYALEFFKTIHPRSARHCMDKNISPPKFLHLLDLFHWSRVPKNKYIELSEPCQRPDSIHQAGLIPNVMKRKEHATATEKKKPQQLDSIYWARHTPNAVELRESATMFEKKTSGSSLDVTFQGRRFTPVIRVLNIPELHIRDYSSLIFHNLIAFEIQASRRGRCTMAFSALMQNLLQTEEDVKLLRRSGILASSSMTDSQLIDLFECLSRLTENHQMPSELCAICHQVQSYHNYPMSRFCGSVITRYFPSPLVTLTVFGAILLFIPTLLQTIYTML</sequence>
<evidence type="ECO:0000256" key="1">
    <source>
        <dbReference type="SAM" id="Phobius"/>
    </source>
</evidence>
<organism evidence="2 3">
    <name type="scientific">Ananas comosus</name>
    <name type="common">Pineapple</name>
    <name type="synonym">Ananas ananas</name>
    <dbReference type="NCBI Taxonomy" id="4615"/>
    <lineage>
        <taxon>Eukaryota</taxon>
        <taxon>Viridiplantae</taxon>
        <taxon>Streptophyta</taxon>
        <taxon>Embryophyta</taxon>
        <taxon>Tracheophyta</taxon>
        <taxon>Spermatophyta</taxon>
        <taxon>Magnoliopsida</taxon>
        <taxon>Liliopsida</taxon>
        <taxon>Poales</taxon>
        <taxon>Bromeliaceae</taxon>
        <taxon>Bromelioideae</taxon>
        <taxon>Ananas</taxon>
    </lineage>
</organism>
<dbReference type="InterPro" id="IPR004158">
    <property type="entry name" value="DUF247_pln"/>
</dbReference>
<dbReference type="PANTHER" id="PTHR31170:SF25">
    <property type="entry name" value="BNAA09G04570D PROTEIN"/>
    <property type="match status" value="1"/>
</dbReference>
<protein>
    <submittedName>
        <fullName evidence="3">Uncharacterized protein LOC109705413</fullName>
    </submittedName>
</protein>
<dbReference type="GeneID" id="109705413"/>
<dbReference type="RefSeq" id="XP_020081731.1">
    <property type="nucleotide sequence ID" value="XM_020226142.1"/>
</dbReference>
<gene>
    <name evidence="3" type="primary">LOC109705413</name>
</gene>
<dbReference type="OrthoDB" id="630095at2759"/>